<dbReference type="EMBL" id="CP041626">
    <property type="protein sequence ID" value="QDO92162.1"/>
    <property type="molecule type" value="Genomic_DNA"/>
</dbReference>
<dbReference type="EMBL" id="CP041626">
    <property type="protein sequence ID" value="QDO92227.1"/>
    <property type="molecule type" value="Genomic_DNA"/>
</dbReference>
<organism evidence="3 4">
    <name type="scientific">Dolosigranulum pigrum</name>
    <dbReference type="NCBI Taxonomy" id="29394"/>
    <lineage>
        <taxon>Bacteria</taxon>
        <taxon>Bacillati</taxon>
        <taxon>Bacillota</taxon>
        <taxon>Bacilli</taxon>
        <taxon>Lactobacillales</taxon>
        <taxon>Carnobacteriaceae</taxon>
        <taxon>Dolosigranulum</taxon>
    </lineage>
</organism>
<dbReference type="KEGG" id="dpm:FNV33_09570"/>
<dbReference type="KEGG" id="dpm:FNV33_09925"/>
<dbReference type="AlphaFoldDB" id="A0A516GL82"/>
<dbReference type="EMBL" id="CP041626">
    <property type="protein sequence ID" value="QDO92292.1"/>
    <property type="molecule type" value="Genomic_DNA"/>
</dbReference>
<accession>A0A516GL82</accession>
<dbReference type="KEGG" id="dpm:FNV33_09215"/>
<evidence type="ECO:0000313" key="1">
    <source>
        <dbReference type="EMBL" id="QDO92162.1"/>
    </source>
</evidence>
<sequence length="70" mass="8296">MDPLGINMDARPTQGVMDFYNKVEPWVERIRYDDDDNTLYIFQDNTPEEIFDLLDKVRPELGFDVIIVDE</sequence>
<evidence type="ECO:0000313" key="2">
    <source>
        <dbReference type="EMBL" id="QDO92227.1"/>
    </source>
</evidence>
<gene>
    <name evidence="1" type="ORF">FNV33_09215</name>
    <name evidence="2" type="ORF">FNV33_09570</name>
    <name evidence="3" type="ORF">FNV33_09925</name>
</gene>
<dbReference type="Proteomes" id="UP000315953">
    <property type="component" value="Chromosome"/>
</dbReference>
<proteinExistence type="predicted"/>
<dbReference type="RefSeq" id="WP_112787424.1">
    <property type="nucleotide sequence ID" value="NZ_CP040414.1"/>
</dbReference>
<evidence type="ECO:0000313" key="4">
    <source>
        <dbReference type="Proteomes" id="UP000315953"/>
    </source>
</evidence>
<name>A0A516GL82_9LACT</name>
<reference evidence="3 4" key="1">
    <citation type="submission" date="2019-07" db="EMBL/GenBank/DDBJ databases">
        <title>Genome assembly of a nasal isolate of Dolosigranulum pigrum from a chronic sinusitis patient.</title>
        <authorList>
            <person name="Baig S."/>
            <person name="Overballe-Petersen S."/>
            <person name="Kaspar U."/>
            <person name="Rendboe A."/>
            <person name="de Man T."/>
            <person name="Liu C."/>
            <person name="Price L.B."/>
            <person name="Stegger M."/>
            <person name="Becker K."/>
            <person name="Skytt Andersen P."/>
        </authorList>
    </citation>
    <scope>NUCLEOTIDE SEQUENCE [LARGE SCALE GENOMIC DNA]</scope>
    <source>
        <strain evidence="3 4">83VPs-KB5</strain>
    </source>
</reference>
<evidence type="ECO:0000313" key="3">
    <source>
        <dbReference type="EMBL" id="QDO92292.1"/>
    </source>
</evidence>
<protein>
    <submittedName>
        <fullName evidence="3">Uncharacterized protein</fullName>
    </submittedName>
</protein>